<dbReference type="AlphaFoldDB" id="A0A9P1P0K5"/>
<sequence length="56" mass="5933">MPTGHGGDIDTAISKSAYDVSEFKDYVVHIALNIEVESRSLDSAPLTNRVSTPGAV</sequence>
<reference evidence="1 2" key="1">
    <citation type="submission" date="2014-02" db="EMBL/GenBank/DDBJ databases">
        <authorList>
            <person name="Genoscope - CEA"/>
        </authorList>
    </citation>
    <scope>NUCLEOTIDE SEQUENCE [LARGE SCALE GENOMIC DNA]</scope>
    <source>
        <strain evidence="1 2">PCC 8005</strain>
    </source>
</reference>
<organism evidence="1 2">
    <name type="scientific">Limnospira indica PCC 8005</name>
    <dbReference type="NCBI Taxonomy" id="376219"/>
    <lineage>
        <taxon>Bacteria</taxon>
        <taxon>Bacillati</taxon>
        <taxon>Cyanobacteriota</taxon>
        <taxon>Cyanophyceae</taxon>
        <taxon>Oscillatoriophycideae</taxon>
        <taxon>Oscillatoriales</taxon>
        <taxon>Sirenicapillariaceae</taxon>
        <taxon>Limnospira</taxon>
    </lineage>
</organism>
<evidence type="ECO:0000313" key="1">
    <source>
        <dbReference type="EMBL" id="CDM94902.1"/>
    </source>
</evidence>
<proteinExistence type="predicted"/>
<evidence type="ECO:0000313" key="2">
    <source>
        <dbReference type="Proteomes" id="UP000032946"/>
    </source>
</evidence>
<dbReference type="Proteomes" id="UP000032946">
    <property type="component" value="Chromosome"/>
</dbReference>
<protein>
    <submittedName>
        <fullName evidence="1">Uncharacterized protein</fullName>
    </submittedName>
</protein>
<dbReference type="EMBL" id="FO818640">
    <property type="protein sequence ID" value="CDM94902.1"/>
    <property type="molecule type" value="Genomic_DNA"/>
</dbReference>
<name>A0A9P1P0K5_9CYAN</name>
<keyword evidence="2" id="KW-1185">Reference proteome</keyword>
<accession>A0A9P1P0K5</accession>
<gene>
    <name evidence="1" type="ORF">ARTHRO_30168</name>
</gene>